<dbReference type="Proteomes" id="UP000466894">
    <property type="component" value="Chromosome"/>
</dbReference>
<evidence type="ECO:0008006" key="4">
    <source>
        <dbReference type="Google" id="ProtNLM"/>
    </source>
</evidence>
<gene>
    <name evidence="2" type="ORF">MNVI_22060</name>
</gene>
<name>A0A7I7PE49_9MYCO</name>
<proteinExistence type="predicted"/>
<evidence type="ECO:0000256" key="1">
    <source>
        <dbReference type="SAM" id="Phobius"/>
    </source>
</evidence>
<accession>A0A7I7PE49</accession>
<dbReference type="KEGG" id="mnv:MNVI_22060"/>
<protein>
    <recommendedName>
        <fullName evidence="4">Transmembrane protein</fullName>
    </recommendedName>
</protein>
<evidence type="ECO:0000313" key="2">
    <source>
        <dbReference type="EMBL" id="BBY06888.1"/>
    </source>
</evidence>
<reference evidence="2 3" key="1">
    <citation type="journal article" date="2019" name="Emerg. Microbes Infect.">
        <title>Comprehensive subspecies identification of 175 nontuberculous mycobacteria species based on 7547 genomic profiles.</title>
        <authorList>
            <person name="Matsumoto Y."/>
            <person name="Kinjo T."/>
            <person name="Motooka D."/>
            <person name="Nabeya D."/>
            <person name="Jung N."/>
            <person name="Uechi K."/>
            <person name="Horii T."/>
            <person name="Iida T."/>
            <person name="Fujita J."/>
            <person name="Nakamura S."/>
        </authorList>
    </citation>
    <scope>NUCLEOTIDE SEQUENCE [LARGE SCALE GENOMIC DNA]</scope>
    <source>
        <strain evidence="2 3">JCM 16367</strain>
    </source>
</reference>
<dbReference type="RefSeq" id="WP_139797843.1">
    <property type="nucleotide sequence ID" value="NZ_AP022583.1"/>
</dbReference>
<feature type="transmembrane region" description="Helical" evidence="1">
    <location>
        <begin position="7"/>
        <end position="27"/>
    </location>
</feature>
<dbReference type="EMBL" id="AP022583">
    <property type="protein sequence ID" value="BBY06888.1"/>
    <property type="molecule type" value="Genomic_DNA"/>
</dbReference>
<keyword evidence="1" id="KW-0472">Membrane</keyword>
<sequence length="109" mass="11869">MRDRQLLAGLVGALLVALGLMALWWPVYIDQYDQYGVQISCGRGFSAGISPDALAGPDGHHVVERCGTALLLRRVWAIPAAIAGWVLVTGFLIAWVHHQPKPEEEPSRA</sequence>
<dbReference type="AlphaFoldDB" id="A0A7I7PE49"/>
<dbReference type="OrthoDB" id="4762524at2"/>
<evidence type="ECO:0000313" key="3">
    <source>
        <dbReference type="Proteomes" id="UP000466894"/>
    </source>
</evidence>
<keyword evidence="1" id="KW-0812">Transmembrane</keyword>
<feature type="transmembrane region" description="Helical" evidence="1">
    <location>
        <begin position="75"/>
        <end position="96"/>
    </location>
</feature>
<organism evidence="2 3">
    <name type="scientific">Mycobacterium noviomagense</name>
    <dbReference type="NCBI Taxonomy" id="459858"/>
    <lineage>
        <taxon>Bacteria</taxon>
        <taxon>Bacillati</taxon>
        <taxon>Actinomycetota</taxon>
        <taxon>Actinomycetes</taxon>
        <taxon>Mycobacteriales</taxon>
        <taxon>Mycobacteriaceae</taxon>
        <taxon>Mycobacterium</taxon>
    </lineage>
</organism>
<keyword evidence="1" id="KW-1133">Transmembrane helix</keyword>